<dbReference type="PANTHER" id="PTHR30255:SF2">
    <property type="entry name" value="SINGLE-STRANDED-DNA-SPECIFIC EXONUCLEASE RECJ"/>
    <property type="match status" value="1"/>
</dbReference>
<dbReference type="GO" id="GO:0004527">
    <property type="term" value="F:exonuclease activity"/>
    <property type="evidence" value="ECO:0007669"/>
    <property type="project" value="UniProtKB-KW"/>
</dbReference>
<dbReference type="Gene3D" id="3.10.310.30">
    <property type="match status" value="1"/>
</dbReference>
<reference evidence="2" key="1">
    <citation type="journal article" date="2014" name="Front. Microbiol.">
        <title>High frequency of phylogenetically diverse reductive dehalogenase-homologous genes in deep subseafloor sedimentary metagenomes.</title>
        <authorList>
            <person name="Kawai M."/>
            <person name="Futagami T."/>
            <person name="Toyoda A."/>
            <person name="Takaki Y."/>
            <person name="Nishi S."/>
            <person name="Hori S."/>
            <person name="Arai W."/>
            <person name="Tsubouchi T."/>
            <person name="Morono Y."/>
            <person name="Uchiyama I."/>
            <person name="Ito T."/>
            <person name="Fujiyama A."/>
            <person name="Inagaki F."/>
            <person name="Takami H."/>
        </authorList>
    </citation>
    <scope>NUCLEOTIDE SEQUENCE</scope>
    <source>
        <strain evidence="2">Expedition CK06-06</strain>
    </source>
</reference>
<dbReference type="InterPro" id="IPR051673">
    <property type="entry name" value="SSDNA_exonuclease_RecJ"/>
</dbReference>
<dbReference type="EMBL" id="BARW01020655">
    <property type="protein sequence ID" value="GAI94140.1"/>
    <property type="molecule type" value="Genomic_DNA"/>
</dbReference>
<dbReference type="Pfam" id="PF01368">
    <property type="entry name" value="DHH"/>
    <property type="match status" value="1"/>
</dbReference>
<name>X1U2V3_9ZZZZ</name>
<organism evidence="2">
    <name type="scientific">marine sediment metagenome</name>
    <dbReference type="NCBI Taxonomy" id="412755"/>
    <lineage>
        <taxon>unclassified sequences</taxon>
        <taxon>metagenomes</taxon>
        <taxon>ecological metagenomes</taxon>
    </lineage>
</organism>
<protein>
    <recommendedName>
        <fullName evidence="1">DDH domain-containing protein</fullName>
    </recommendedName>
</protein>
<dbReference type="InterPro" id="IPR001667">
    <property type="entry name" value="DDH_dom"/>
</dbReference>
<proteinExistence type="predicted"/>
<dbReference type="AlphaFoldDB" id="X1U2V3"/>
<gene>
    <name evidence="2" type="ORF">S12H4_34849</name>
</gene>
<feature type="domain" description="DDH" evidence="1">
    <location>
        <begin position="10"/>
        <end position="101"/>
    </location>
</feature>
<comment type="caution">
    <text evidence="2">The sequence shown here is derived from an EMBL/GenBank/DDBJ whole genome shotgun (WGS) entry which is preliminary data.</text>
</comment>
<dbReference type="PANTHER" id="PTHR30255">
    <property type="entry name" value="SINGLE-STRANDED-DNA-SPECIFIC EXONUCLEASE RECJ"/>
    <property type="match status" value="1"/>
</dbReference>
<sequence length="271" mass="29339">VQALAKSGTKLLITVDCGVTAFSSAELAGQLGLDLIITDHHQPEPQLPKAVAIVHPAMEKSYPNQDSSGSMVAFKLAWAMANEFNAGRKLEPALREFMLNATSLAAMGTVADIVDLRGENRILTSYGLKTLPQCKLSGIQALIATAGLTGQGLDTFHIGFRLAPMLNAAGRMGHARLAVELLTSSSQIRSMQIAEYLKEQNGRRQQCERKIFEQACRMIAEYGLNHPDRKAIVLASQNWHTGVIGIVASRIVEKFYRPTIMINTGPADGIA</sequence>
<feature type="non-terminal residue" evidence="2">
    <location>
        <position position="271"/>
    </location>
</feature>
<dbReference type="InterPro" id="IPR038763">
    <property type="entry name" value="DHH_sf"/>
</dbReference>
<evidence type="ECO:0000313" key="2">
    <source>
        <dbReference type="EMBL" id="GAI94140.1"/>
    </source>
</evidence>
<evidence type="ECO:0000259" key="1">
    <source>
        <dbReference type="Pfam" id="PF01368"/>
    </source>
</evidence>
<dbReference type="SUPFAM" id="SSF64182">
    <property type="entry name" value="DHH phosphoesterases"/>
    <property type="match status" value="1"/>
</dbReference>
<feature type="non-terminal residue" evidence="2">
    <location>
        <position position="1"/>
    </location>
</feature>
<dbReference type="Gene3D" id="3.90.1640.30">
    <property type="match status" value="1"/>
</dbReference>
<accession>X1U2V3</accession>